<dbReference type="OrthoDB" id="5428890at2759"/>
<keyword evidence="3" id="KW-1185">Reference proteome</keyword>
<sequence>MYNFTLKKDKPDTLIDLGVRLALMLDVGKLRNAYSGRERLIWRDGTLKEYVQDVFPDTAVLDHSGIKLSTLFTARNLNRVTGFRVELTTNLGDHLRWREGDKTVSIFHHASFLQCQQMNSIYPDGFVEETLRTLVLLFPQGDKNTKWWYSKRDNDAKDLDPGVLDCGRIREDHLQIEKYTFWHDRLVILKEAFDRSQPRSLLQLWNDRRDSSQWYTLWVVIFLTLFFGLIQSIEGAIQIYKIYHP</sequence>
<proteinExistence type="predicted"/>
<reference evidence="2 3" key="1">
    <citation type="submission" date="2018-05" db="EMBL/GenBank/DDBJ databases">
        <title>Draft genome sequence of Scytalidium lignicola DSM 105466, a ubiquitous saprotrophic fungus.</title>
        <authorList>
            <person name="Buettner E."/>
            <person name="Gebauer A.M."/>
            <person name="Hofrichter M."/>
            <person name="Liers C."/>
            <person name="Kellner H."/>
        </authorList>
    </citation>
    <scope>NUCLEOTIDE SEQUENCE [LARGE SCALE GENOMIC DNA]</scope>
    <source>
        <strain evidence="2 3">DSM 105466</strain>
    </source>
</reference>
<organism evidence="2 3">
    <name type="scientific">Scytalidium lignicola</name>
    <name type="common">Hyphomycete</name>
    <dbReference type="NCBI Taxonomy" id="5539"/>
    <lineage>
        <taxon>Eukaryota</taxon>
        <taxon>Fungi</taxon>
        <taxon>Dikarya</taxon>
        <taxon>Ascomycota</taxon>
        <taxon>Pezizomycotina</taxon>
        <taxon>Leotiomycetes</taxon>
        <taxon>Leotiomycetes incertae sedis</taxon>
        <taxon>Scytalidium</taxon>
    </lineage>
</organism>
<keyword evidence="1" id="KW-1133">Transmembrane helix</keyword>
<keyword evidence="1" id="KW-0812">Transmembrane</keyword>
<comment type="caution">
    <text evidence="2">The sequence shown here is derived from an EMBL/GenBank/DDBJ whole genome shotgun (WGS) entry which is preliminary data.</text>
</comment>
<gene>
    <name evidence="2" type="ORF">B7463_g11924</name>
</gene>
<dbReference type="EMBL" id="NCSJ02000451">
    <property type="protein sequence ID" value="RFU24413.1"/>
    <property type="molecule type" value="Genomic_DNA"/>
</dbReference>
<evidence type="ECO:0000256" key="1">
    <source>
        <dbReference type="SAM" id="Phobius"/>
    </source>
</evidence>
<dbReference type="Proteomes" id="UP000258309">
    <property type="component" value="Unassembled WGS sequence"/>
</dbReference>
<protein>
    <submittedName>
        <fullName evidence="2">Uncharacterized protein</fullName>
    </submittedName>
</protein>
<evidence type="ECO:0000313" key="2">
    <source>
        <dbReference type="EMBL" id="RFU24413.1"/>
    </source>
</evidence>
<keyword evidence="1" id="KW-0472">Membrane</keyword>
<evidence type="ECO:0000313" key="3">
    <source>
        <dbReference type="Proteomes" id="UP000258309"/>
    </source>
</evidence>
<feature type="non-terminal residue" evidence="2">
    <location>
        <position position="245"/>
    </location>
</feature>
<feature type="non-terminal residue" evidence="2">
    <location>
        <position position="1"/>
    </location>
</feature>
<name>A0A3E2GUH7_SCYLI</name>
<dbReference type="OMA" id="YTFWVAV"/>
<feature type="transmembrane region" description="Helical" evidence="1">
    <location>
        <begin position="214"/>
        <end position="233"/>
    </location>
</feature>
<dbReference type="AlphaFoldDB" id="A0A3E2GUH7"/>
<accession>A0A3E2GUH7</accession>